<dbReference type="KEGG" id="pter:C2L65_44980"/>
<dbReference type="OrthoDB" id="9034330at2"/>
<organism evidence="1 2">
    <name type="scientific">Paraburkholderia terrae</name>
    <dbReference type="NCBI Taxonomy" id="311230"/>
    <lineage>
        <taxon>Bacteria</taxon>
        <taxon>Pseudomonadati</taxon>
        <taxon>Pseudomonadota</taxon>
        <taxon>Betaproteobacteria</taxon>
        <taxon>Burkholderiales</taxon>
        <taxon>Burkholderiaceae</taxon>
        <taxon>Paraburkholderia</taxon>
    </lineage>
</organism>
<dbReference type="Proteomes" id="UP000243502">
    <property type="component" value="Chromosome 4"/>
</dbReference>
<dbReference type="InterPro" id="IPR025421">
    <property type="entry name" value="DUF4148"/>
</dbReference>
<gene>
    <name evidence="1" type="ORF">C2L65_44980</name>
</gene>
<accession>A0A2I8F4E0</accession>
<reference evidence="1 2" key="1">
    <citation type="submission" date="2018-01" db="EMBL/GenBank/DDBJ databases">
        <title>Species boundaries and ecological features among Paraburkholderia terrae DSMZ17804T, P. hospita DSMZ17164T and P. caribensis DSMZ13236T.</title>
        <authorList>
            <person name="Pratama A.A."/>
        </authorList>
    </citation>
    <scope>NUCLEOTIDE SEQUENCE [LARGE SCALE GENOMIC DNA]</scope>
    <source>
        <strain evidence="1 2">DSM 17804</strain>
    </source>
</reference>
<dbReference type="AlphaFoldDB" id="A0A2I8F4E0"/>
<evidence type="ECO:0000313" key="2">
    <source>
        <dbReference type="Proteomes" id="UP000243502"/>
    </source>
</evidence>
<protein>
    <submittedName>
        <fullName evidence="1">DUF4148 domain-containing protein</fullName>
    </submittedName>
</protein>
<dbReference type="Pfam" id="PF13663">
    <property type="entry name" value="DUF4148"/>
    <property type="match status" value="1"/>
</dbReference>
<dbReference type="EMBL" id="CP026114">
    <property type="protein sequence ID" value="AUT66736.1"/>
    <property type="molecule type" value="Genomic_DNA"/>
</dbReference>
<proteinExistence type="predicted"/>
<dbReference type="RefSeq" id="WP_081921416.1">
    <property type="nucleotide sequence ID" value="NZ_CP026114.1"/>
</dbReference>
<sequence>MKALLIPATLVAILGFPGVSYSQVQQQAPLTRAGVRRELVQLRAAGYDPSDWVHYPQNIQAVEARVAARKANASYGPSTNGNSQSGQ</sequence>
<evidence type="ECO:0000313" key="1">
    <source>
        <dbReference type="EMBL" id="AUT66736.1"/>
    </source>
</evidence>
<name>A0A2I8F4E0_9BURK</name>